<proteinExistence type="predicted"/>
<name>A0A3G5A5S3_9VIRU</name>
<sequence>MSAKLVGFSLRASTVHPVYKKPCSDCSTAAPLSGYAVSINELSVLSKTPEEIKQLDETEIARLRLLINRTWVDETYCPCPLKSPTRARTSLDRRINPHDYCWCNKYRVMEILHKGSWSCPFCISIFCDKKCFGYHLNEKCTDEYGLTLVGGEWCPMCRKVFRESNISFPHMMTKEKLHSLIRRDGLDKYTIKNTLCESCKGWDEKKILEIPLELKGRLYLEKVTMYAPERWTPPYISQNCIKLSDLSRLEIYDDHTQFFVSLLKYETFERIDDSLLDHSCSNRGELRDYYHFLWKEMIFCYEEVARKRKRLRTVEEIKKMVIPGAKILAAVRGEIRAFENGLAQTPLLRELYVIIGEYLLWQLLNFERLLARIIEDAVQYAPSVANLLFVCGRQLPKLKE</sequence>
<organism evidence="1">
    <name type="scientific">Harvfovirus sp</name>
    <dbReference type="NCBI Taxonomy" id="2487768"/>
    <lineage>
        <taxon>Viruses</taxon>
        <taxon>Varidnaviria</taxon>
        <taxon>Bamfordvirae</taxon>
        <taxon>Nucleocytoviricota</taxon>
        <taxon>Megaviricetes</taxon>
        <taxon>Imitervirales</taxon>
        <taxon>Mimiviridae</taxon>
        <taxon>Klosneuvirinae</taxon>
    </lineage>
</organism>
<gene>
    <name evidence="1" type="ORF">Harvfovirus19_18</name>
</gene>
<accession>A0A3G5A5S3</accession>
<reference evidence="1" key="1">
    <citation type="submission" date="2018-10" db="EMBL/GenBank/DDBJ databases">
        <title>Hidden diversity of soil giant viruses.</title>
        <authorList>
            <person name="Schulz F."/>
            <person name="Alteio L."/>
            <person name="Goudeau D."/>
            <person name="Ryan E.M."/>
            <person name="Malmstrom R.R."/>
            <person name="Blanchard J."/>
            <person name="Woyke T."/>
        </authorList>
    </citation>
    <scope>NUCLEOTIDE SEQUENCE</scope>
    <source>
        <strain evidence="1">HAV1</strain>
    </source>
</reference>
<evidence type="ECO:0000313" key="1">
    <source>
        <dbReference type="EMBL" id="AYV81173.1"/>
    </source>
</evidence>
<protein>
    <submittedName>
        <fullName evidence="1">Uncharacterized protein</fullName>
    </submittedName>
</protein>
<dbReference type="EMBL" id="MK072261">
    <property type="protein sequence ID" value="AYV81173.1"/>
    <property type="molecule type" value="Genomic_DNA"/>
</dbReference>